<feature type="region of interest" description="Disordered" evidence="1">
    <location>
        <begin position="927"/>
        <end position="961"/>
    </location>
</feature>
<reference evidence="2" key="1">
    <citation type="submission" date="2023-06" db="EMBL/GenBank/DDBJ databases">
        <title>Genome-scale phylogeny and comparative genomics of the fungal order Sordariales.</title>
        <authorList>
            <consortium name="Lawrence Berkeley National Laboratory"/>
            <person name="Hensen N."/>
            <person name="Bonometti L."/>
            <person name="Westerberg I."/>
            <person name="Brannstrom I.O."/>
            <person name="Guillou S."/>
            <person name="Cros-Aarteil S."/>
            <person name="Calhoun S."/>
            <person name="Haridas S."/>
            <person name="Kuo A."/>
            <person name="Mondo S."/>
            <person name="Pangilinan J."/>
            <person name="Riley R."/>
            <person name="LaButti K."/>
            <person name="Andreopoulos B."/>
            <person name="Lipzen A."/>
            <person name="Chen C."/>
            <person name="Yanf M."/>
            <person name="Daum C."/>
            <person name="Ng V."/>
            <person name="Clum A."/>
            <person name="Steindorff A."/>
            <person name="Ohm R."/>
            <person name="Martin F."/>
            <person name="Silar P."/>
            <person name="Natvig D."/>
            <person name="Lalanne C."/>
            <person name="Gautier V."/>
            <person name="Ament-velasquez S.L."/>
            <person name="Kruys A."/>
            <person name="Hutchinson M.I."/>
            <person name="Powell A.J."/>
            <person name="Barry K."/>
            <person name="Miller A.N."/>
            <person name="Grigoriev I.V."/>
            <person name="Debuchy R."/>
            <person name="Gladieux P."/>
            <person name="Thoren M.H."/>
            <person name="Johannesson H."/>
        </authorList>
    </citation>
    <scope>NUCLEOTIDE SEQUENCE</scope>
    <source>
        <strain evidence="2">SMH3187-1</strain>
    </source>
</reference>
<feature type="compositionally biased region" description="Polar residues" evidence="1">
    <location>
        <begin position="1196"/>
        <end position="1211"/>
    </location>
</feature>
<evidence type="ECO:0000313" key="3">
    <source>
        <dbReference type="Proteomes" id="UP001172155"/>
    </source>
</evidence>
<feature type="region of interest" description="Disordered" evidence="1">
    <location>
        <begin position="983"/>
        <end position="1046"/>
    </location>
</feature>
<feature type="compositionally biased region" description="Polar residues" evidence="1">
    <location>
        <begin position="1238"/>
        <end position="1249"/>
    </location>
</feature>
<name>A0AA40K8H0_9PEZI</name>
<feature type="region of interest" description="Disordered" evidence="1">
    <location>
        <begin position="1169"/>
        <end position="1404"/>
    </location>
</feature>
<feature type="region of interest" description="Disordered" evidence="1">
    <location>
        <begin position="1"/>
        <end position="59"/>
    </location>
</feature>
<feature type="compositionally biased region" description="Polar residues" evidence="1">
    <location>
        <begin position="936"/>
        <end position="954"/>
    </location>
</feature>
<feature type="compositionally biased region" description="Low complexity" evidence="1">
    <location>
        <begin position="1381"/>
        <end position="1399"/>
    </location>
</feature>
<proteinExistence type="predicted"/>
<dbReference type="EMBL" id="JAUKUD010000003">
    <property type="protein sequence ID" value="KAK0749715.1"/>
    <property type="molecule type" value="Genomic_DNA"/>
</dbReference>
<feature type="compositionally biased region" description="Basic and acidic residues" evidence="1">
    <location>
        <begin position="1355"/>
        <end position="1378"/>
    </location>
</feature>
<evidence type="ECO:0000313" key="2">
    <source>
        <dbReference type="EMBL" id="KAK0749715.1"/>
    </source>
</evidence>
<comment type="caution">
    <text evidence="2">The sequence shown here is derived from an EMBL/GenBank/DDBJ whole genome shotgun (WGS) entry which is preliminary data.</text>
</comment>
<feature type="compositionally biased region" description="Pro residues" evidence="1">
    <location>
        <begin position="999"/>
        <end position="1011"/>
    </location>
</feature>
<gene>
    <name evidence="2" type="ORF">B0T18DRAFT_445510</name>
</gene>
<feature type="compositionally biased region" description="Basic and acidic residues" evidence="1">
    <location>
        <begin position="1019"/>
        <end position="1031"/>
    </location>
</feature>
<protein>
    <submittedName>
        <fullName evidence="2">Uncharacterized protein</fullName>
    </submittedName>
</protein>
<accession>A0AA40K8H0</accession>
<feature type="region of interest" description="Disordered" evidence="1">
    <location>
        <begin position="302"/>
        <end position="329"/>
    </location>
</feature>
<feature type="compositionally biased region" description="Basic and acidic residues" evidence="1">
    <location>
        <begin position="44"/>
        <end position="59"/>
    </location>
</feature>
<organism evidence="2 3">
    <name type="scientific">Schizothecium vesticola</name>
    <dbReference type="NCBI Taxonomy" id="314040"/>
    <lineage>
        <taxon>Eukaryota</taxon>
        <taxon>Fungi</taxon>
        <taxon>Dikarya</taxon>
        <taxon>Ascomycota</taxon>
        <taxon>Pezizomycotina</taxon>
        <taxon>Sordariomycetes</taxon>
        <taxon>Sordariomycetidae</taxon>
        <taxon>Sordariales</taxon>
        <taxon>Schizotheciaceae</taxon>
        <taxon>Schizothecium</taxon>
    </lineage>
</organism>
<sequence>MPWGLPFPSFSSRTDENSNAEEEGDPAPTQRHRPVPIQTNLPDDQARREERLRAADEAHVRAKESRVLAIVARDRKLREEAPDRWQPDIDPNSDEFSAILNHFTSRLRDKHDTLDNILSEELAPHERALLTPVDRADNAPLAAIQARNTALYSELLRSQRFQNWGPRADLAFKLTLVFFGLPVAPMRLSSSQAWKGLAEQSGWEDELLIPQEDEEPSNGRLRFLNEYWMRMYEQDGLRHPDPSLEAYYAYHRLREVGPAQRMMDQLRGPEHRVSLALRGGGGDDDDDASEFWTDADADVSMKETKDIHDSDEGDLSLRGGSGEEETSLQGVLRQVQRVATIKDPSQQRSQFSLSEFKEEDDEEFWVPMRGFMGIVWFNIFSLYSYVDAVDRLLCLDNRAGITYNIYLFDRGKDYTSREEQQKLLNGDPESGMLVTCAGVGDYSHDDLAHTAILDRFVRDLSSGGDVDATVIFISAPADPIPLVWEPAKDHRVIKLTLEWPNVPVLDRLDVAYVRVPPEYKASSHHYSNYFGLWMARACRVLGVGRSPLRPGRPTVPDAFFAIKGGEKSSSSFGGLSFSSDMWQEIMKRWERDESQPITIVAQTPSPDREGGEDEQTDRWNFFVPGYNASFNDKTQQYLLFAETPNSKAVYQRIHDLMRASLSDSALRQLKAVEVYLPGDTFYAEASAAAPIHRVPITYNASNPKVKDDQKVLRDSLQLWLDSLASSDATLNESQGIDTFSTFSALRPIFLQYSIWGGGLSRISWSPDETSLDEFYQLATKASSAAERKQFRNGTARLAITQGKDDPDSLKKPQFLITPLTSESEWRQIAKQIVDPDVTPFGFRDTYEPPLRFVYPQLEEGGYPDVTHHKDWQMLAEDVSEDLGTIQPWEHQPQTPAGPIGSEGCPVRHLNFGAPITAKMAQVAAVDSPFSGEGMDTPQTSEPMDTPQSSESRNLPVSPAVPGMDALQADEADEFDEAGEAEDFDVDNEPGEQSDAADPQDPPQDPPHPARPPVARRLFPKSDMDKAAEKRKYSYTHPVSVHTEGNIPIHAPPVERLLRPPTESLPIVTQAFLTPTEVRQLQRDYFDMRSIILRRSVQCNYAGCPAVFPANHPERMDRHLRDCHVSWGCNFCDELLYKHWPPEQKVQHYLDSHADYLEVLHRMNKNQNAGANAAAVSDPDSDDPGPAAKDPFVSRVRSASTGSVALSGNIGSSPLRRARTGNGSGAFIDSSDIGIALSGQASSPRRTSTGAAGASQEAKVTIPGPTNPRKATPGGSIDSRNMGSTQSGPARSPKAVRPGTPKPAPVPAQEPSNDHSPASQRILDIFSGPRRPRRAGTRPQTADQTRLLQKLRARSPKVDVTRHQEADTRPHEVDTRPQKVDTTTPKSTPAPTPKRSTPATGPTTLRAGERLWRFCARCGRDHSLLSDPADRAHHDKVCHPGNPLGSFCTKCGARNLAGETPHVHRSVRPGAETFCPSCGLEDRLLEEGYRATHGENCPPLEPGGGGEFCPWCRKKLALGGDDGAKHVGRCPERVVREEEGSKGKEKKGVVVDRPTAVPAAAVATPGKRKAAGGIRIL</sequence>
<evidence type="ECO:0000256" key="1">
    <source>
        <dbReference type="SAM" id="MobiDB-lite"/>
    </source>
</evidence>
<feature type="compositionally biased region" description="Polar residues" evidence="1">
    <location>
        <begin position="1309"/>
        <end position="1318"/>
    </location>
</feature>
<feature type="compositionally biased region" description="Low complexity" evidence="1">
    <location>
        <begin position="1169"/>
        <end position="1190"/>
    </location>
</feature>
<feature type="compositionally biased region" description="Polar residues" evidence="1">
    <location>
        <begin position="1277"/>
        <end position="1288"/>
    </location>
</feature>
<keyword evidence="3" id="KW-1185">Reference proteome</keyword>
<dbReference type="Proteomes" id="UP001172155">
    <property type="component" value="Unassembled WGS sequence"/>
</dbReference>